<reference evidence="1" key="1">
    <citation type="submission" date="2020-10" db="EMBL/GenBank/DDBJ databases">
        <authorList>
            <person name="Gilroy R."/>
        </authorList>
    </citation>
    <scope>NUCLEOTIDE SEQUENCE</scope>
    <source>
        <strain evidence="1">ChiHjej10B9-9673</strain>
    </source>
</reference>
<reference evidence="1" key="2">
    <citation type="journal article" date="2021" name="PeerJ">
        <title>Extensive microbial diversity within the chicken gut microbiome revealed by metagenomics and culture.</title>
        <authorList>
            <person name="Gilroy R."/>
            <person name="Ravi A."/>
            <person name="Getino M."/>
            <person name="Pursley I."/>
            <person name="Horton D.L."/>
            <person name="Alikhan N.F."/>
            <person name="Baker D."/>
            <person name="Gharbi K."/>
            <person name="Hall N."/>
            <person name="Watson M."/>
            <person name="Adriaenssens E.M."/>
            <person name="Foster-Nyarko E."/>
            <person name="Jarju S."/>
            <person name="Secka A."/>
            <person name="Antonio M."/>
            <person name="Oren A."/>
            <person name="Chaudhuri R.R."/>
            <person name="La Ragione R."/>
            <person name="Hildebrand F."/>
            <person name="Pallen M.J."/>
        </authorList>
    </citation>
    <scope>NUCLEOTIDE SEQUENCE</scope>
    <source>
        <strain evidence="1">ChiHjej10B9-9673</strain>
    </source>
</reference>
<evidence type="ECO:0000313" key="2">
    <source>
        <dbReference type="Proteomes" id="UP000824001"/>
    </source>
</evidence>
<dbReference type="Pfam" id="PF14286">
    <property type="entry name" value="DHHW"/>
    <property type="match status" value="1"/>
</dbReference>
<dbReference type="InterPro" id="IPR025945">
    <property type="entry name" value="DHHW"/>
</dbReference>
<name>A0A9D1FEI9_9FIRM</name>
<protein>
    <recommendedName>
        <fullName evidence="3">AlgX/AlgJ SGNH hydrolase-like domain-containing protein</fullName>
    </recommendedName>
</protein>
<dbReference type="EMBL" id="DVJK01000159">
    <property type="protein sequence ID" value="HIS67046.1"/>
    <property type="molecule type" value="Genomic_DNA"/>
</dbReference>
<comment type="caution">
    <text evidence="1">The sequence shown here is derived from an EMBL/GenBank/DDBJ whole genome shotgun (WGS) entry which is preliminary data.</text>
</comment>
<accession>A0A9D1FEI9</accession>
<sequence length="368" mass="41677">MWAEVLIFLTFIFGFFIANLAVPDREMSEQENKSLQQLPKFSFEALFDKTFTKQFEDYTSDQFVLRDQWITLKAAAELALGKEENNDVSYGEDQTLIEGFTAPEQSTLDANMGFVNALVGNTDAEVYFGIIPEKSEIWADRFPARTPNDSEAELIEYCYGLSQAHNVDLLSPLREHSDEYIYYRTDHHWTSLGAYYGFTAVGEAMGLDVPALESYTDRRVVSDSFYGTTWSESGFSWVKPDSMEIFVDAPEGLEITSYPQGSPVEGKLYDESKLAVKDKYSMFMGGNCPLHEIVTGSEGTSLLIIRDSYTDSLIPFLLEDFSEIHVIDLRYYRMSVADYIAQNGFDKVLVLYSASTFATDTNLLLLSR</sequence>
<evidence type="ECO:0000313" key="1">
    <source>
        <dbReference type="EMBL" id="HIS67046.1"/>
    </source>
</evidence>
<dbReference type="AlphaFoldDB" id="A0A9D1FEI9"/>
<gene>
    <name evidence="1" type="ORF">IAC18_05720</name>
</gene>
<evidence type="ECO:0008006" key="3">
    <source>
        <dbReference type="Google" id="ProtNLM"/>
    </source>
</evidence>
<proteinExistence type="predicted"/>
<dbReference type="Proteomes" id="UP000824001">
    <property type="component" value="Unassembled WGS sequence"/>
</dbReference>
<organism evidence="1 2">
    <name type="scientific">Candidatus Scatomorpha merdipullorum</name>
    <dbReference type="NCBI Taxonomy" id="2840927"/>
    <lineage>
        <taxon>Bacteria</taxon>
        <taxon>Bacillati</taxon>
        <taxon>Bacillota</taxon>
        <taxon>Clostridia</taxon>
        <taxon>Eubacteriales</taxon>
        <taxon>Candidatus Scatomorpha</taxon>
    </lineage>
</organism>